<sequence length="356" mass="41973">MQPYLLKEAKEIWDTTDYKNLDFKYNALKYMDEETVSLPYKTILIFTRKEDADIDVLGPQLIKEGMNYIRVDSNDLRDFSFSINLSSVSPQVFIRSGGEKYNLNEIPVIIYRHFDASAITYPEDLNSENYMQSQWSELPSILEDFYHGTWINKPSDSMKNRKTYQLLLSRKVGFKTLDSWVTNDPGLIKQQNNLYTKVLTHHFVESMPNKRIKIYGKHVDANVNENEILLAPALYQKYLRHVYEVRVVVFDNKFWGIKYESGYFVDVHEKSMDTIKPQEIDIPNNIKEKILKLLQLLNLKFAALDFMLTDVDWIFLEVNATGDWGWLETRTKSNITQSYVDYLKRLMNCKDENVKR</sequence>
<protein>
    <recommendedName>
        <fullName evidence="3">ATP-grasp domain-containing protein</fullName>
    </recommendedName>
</protein>
<gene>
    <name evidence="1" type="ORF">IV43_GL001842</name>
</gene>
<evidence type="ECO:0000313" key="1">
    <source>
        <dbReference type="EMBL" id="KRN81608.1"/>
    </source>
</evidence>
<dbReference type="Proteomes" id="UP000051491">
    <property type="component" value="Unassembled WGS sequence"/>
</dbReference>
<comment type="caution">
    <text evidence="1">The sequence shown here is derived from an EMBL/GenBank/DDBJ whole genome shotgun (WGS) entry which is preliminary data.</text>
</comment>
<organism evidence="1 2">
    <name type="scientific">Ligilactobacillus acidipiscis</name>
    <dbReference type="NCBI Taxonomy" id="89059"/>
    <lineage>
        <taxon>Bacteria</taxon>
        <taxon>Bacillati</taxon>
        <taxon>Bacillota</taxon>
        <taxon>Bacilli</taxon>
        <taxon>Lactobacillales</taxon>
        <taxon>Lactobacillaceae</taxon>
        <taxon>Ligilactobacillus</taxon>
    </lineage>
</organism>
<dbReference type="RefSeq" id="WP_010499707.1">
    <property type="nucleotide sequence ID" value="NZ_JQBK01000064.1"/>
</dbReference>
<dbReference type="OrthoDB" id="9807469at2"/>
<reference evidence="1 2" key="1">
    <citation type="journal article" date="2015" name="Genome Announc.">
        <title>Expanding the biotechnology potential of lactobacilli through comparative genomics of 213 strains and associated genera.</title>
        <authorList>
            <person name="Sun Z."/>
            <person name="Harris H.M."/>
            <person name="McCann A."/>
            <person name="Guo C."/>
            <person name="Argimon S."/>
            <person name="Zhang W."/>
            <person name="Yang X."/>
            <person name="Jeffery I.B."/>
            <person name="Cooney J.C."/>
            <person name="Kagawa T.F."/>
            <person name="Liu W."/>
            <person name="Song Y."/>
            <person name="Salvetti E."/>
            <person name="Wrobel A."/>
            <person name="Rasinkangas P."/>
            <person name="Parkhill J."/>
            <person name="Rea M.C."/>
            <person name="O'Sullivan O."/>
            <person name="Ritari J."/>
            <person name="Douillard F.P."/>
            <person name="Paul Ross R."/>
            <person name="Yang R."/>
            <person name="Briner A.E."/>
            <person name="Felis G.E."/>
            <person name="de Vos W.M."/>
            <person name="Barrangou R."/>
            <person name="Klaenhammer T.R."/>
            <person name="Caufield P.W."/>
            <person name="Cui Y."/>
            <person name="Zhang H."/>
            <person name="O'Toole P.W."/>
        </authorList>
    </citation>
    <scope>NUCLEOTIDE SEQUENCE [LARGE SCALE GENOMIC DNA]</scope>
    <source>
        <strain evidence="1 2">DSM 15353</strain>
    </source>
</reference>
<evidence type="ECO:0008006" key="3">
    <source>
        <dbReference type="Google" id="ProtNLM"/>
    </source>
</evidence>
<evidence type="ECO:0000313" key="2">
    <source>
        <dbReference type="Proteomes" id="UP000051491"/>
    </source>
</evidence>
<name>A0A0R2JWW9_9LACO</name>
<dbReference type="SUPFAM" id="SSF56059">
    <property type="entry name" value="Glutathione synthetase ATP-binding domain-like"/>
    <property type="match status" value="1"/>
</dbReference>
<dbReference type="PATRIC" id="fig|89059.3.peg.1961"/>
<dbReference type="AlphaFoldDB" id="A0A0R2JWW9"/>
<accession>A0A0R2JWW9</accession>
<dbReference type="Gene3D" id="3.30.470.20">
    <property type="entry name" value="ATP-grasp fold, B domain"/>
    <property type="match status" value="1"/>
</dbReference>
<proteinExistence type="predicted"/>
<dbReference type="EMBL" id="JQBK01000064">
    <property type="protein sequence ID" value="KRN81608.1"/>
    <property type="molecule type" value="Genomic_DNA"/>
</dbReference>